<dbReference type="InterPro" id="IPR016181">
    <property type="entry name" value="Acyl_CoA_acyltransferase"/>
</dbReference>
<protein>
    <recommendedName>
        <fullName evidence="1">N-acetyltransferase domain-containing protein</fullName>
    </recommendedName>
</protein>
<dbReference type="EMBL" id="JAIQZJ010000019">
    <property type="protein sequence ID" value="MBZ5740905.1"/>
    <property type="molecule type" value="Genomic_DNA"/>
</dbReference>
<dbReference type="Proteomes" id="UP000780875">
    <property type="component" value="Unassembled WGS sequence"/>
</dbReference>
<comment type="caution">
    <text evidence="2">The sequence shown here is derived from an EMBL/GenBank/DDBJ whole genome shotgun (WGS) entry which is preliminary data.</text>
</comment>
<keyword evidence="3" id="KW-1185">Reference proteome</keyword>
<dbReference type="RefSeq" id="WP_224125205.1">
    <property type="nucleotide sequence ID" value="NZ_JAIQZJ010000019.1"/>
</dbReference>
<evidence type="ECO:0000259" key="1">
    <source>
        <dbReference type="PROSITE" id="PS51186"/>
    </source>
</evidence>
<evidence type="ECO:0000313" key="2">
    <source>
        <dbReference type="EMBL" id="MBZ5740905.1"/>
    </source>
</evidence>
<organism evidence="2 3">
    <name type="scientific">Nocardioides mangrovi</name>
    <dbReference type="NCBI Taxonomy" id="2874580"/>
    <lineage>
        <taxon>Bacteria</taxon>
        <taxon>Bacillati</taxon>
        <taxon>Actinomycetota</taxon>
        <taxon>Actinomycetes</taxon>
        <taxon>Propionibacteriales</taxon>
        <taxon>Nocardioidaceae</taxon>
        <taxon>Nocardioides</taxon>
    </lineage>
</organism>
<dbReference type="InterPro" id="IPR000182">
    <property type="entry name" value="GNAT_dom"/>
</dbReference>
<reference evidence="2 3" key="1">
    <citation type="submission" date="2021-09" db="EMBL/GenBank/DDBJ databases">
        <title>Whole genome sequence of Nocardioides sp. GBK3QG-3.</title>
        <authorList>
            <person name="Tuo L."/>
        </authorList>
    </citation>
    <scope>NUCLEOTIDE SEQUENCE [LARGE SCALE GENOMIC DNA]</scope>
    <source>
        <strain evidence="2 3">GBK3QG-3</strain>
    </source>
</reference>
<evidence type="ECO:0000313" key="3">
    <source>
        <dbReference type="Proteomes" id="UP000780875"/>
    </source>
</evidence>
<name>A0ABS7UIP2_9ACTN</name>
<accession>A0ABS7UIP2</accession>
<dbReference type="SUPFAM" id="SSF55729">
    <property type="entry name" value="Acyl-CoA N-acyltransferases (Nat)"/>
    <property type="match status" value="1"/>
</dbReference>
<dbReference type="InterPro" id="IPR013653">
    <property type="entry name" value="GCN5-like_dom"/>
</dbReference>
<feature type="domain" description="N-acetyltransferase" evidence="1">
    <location>
        <begin position="149"/>
        <end position="294"/>
    </location>
</feature>
<dbReference type="Gene3D" id="3.40.630.30">
    <property type="match status" value="1"/>
</dbReference>
<gene>
    <name evidence="2" type="ORF">K8U61_22250</name>
</gene>
<dbReference type="Pfam" id="PF08445">
    <property type="entry name" value="FR47"/>
    <property type="match status" value="1"/>
</dbReference>
<dbReference type="PROSITE" id="PS51186">
    <property type="entry name" value="GNAT"/>
    <property type="match status" value="1"/>
</dbReference>
<sequence length="294" mass="32072">MSIELTDDPAAFLDAAADHLAADPVLTTVIASVTARMAREEPGRYTDLPYRWWALARDDDGAVTGVAMRTAPFAPHPAYVLPMPDDDAVALARLLHERGERLGGVNGALPTARVLAEETARLSRGAVSVHEHLRLHELGELLMPPAPAGRLRLATEADGELCLAWFLAFEAAAAEQAGRTGVHGLGESFTLEDMLVRIRDEVIWLWEDERGEPMHLTGANLPANGVTRIGPVYTPREQRGRGYASRAVAEISQSYVDRDVRCCLFTDQANPVSNRVYEAIGYRPVTDMVNQVIG</sequence>
<proteinExistence type="predicted"/>